<dbReference type="HOGENOM" id="CLU_033465_3_1_1"/>
<evidence type="ECO:0000256" key="3">
    <source>
        <dbReference type="ARBA" id="ARBA00022692"/>
    </source>
</evidence>
<dbReference type="OMA" id="LMKHEVF"/>
<dbReference type="eggNOG" id="ENOG502QURG">
    <property type="taxonomic scope" value="Eukaryota"/>
</dbReference>
<evidence type="ECO:0000256" key="4">
    <source>
        <dbReference type="ARBA" id="ARBA00022989"/>
    </source>
</evidence>
<keyword evidence="3 6" id="KW-0812">Transmembrane</keyword>
<gene>
    <name evidence="7" type="primary">NDAI0D02370</name>
    <name evidence="7" type="ordered locus">NDAI_0D02370</name>
</gene>
<dbReference type="GO" id="GO:0005886">
    <property type="term" value="C:plasma membrane"/>
    <property type="evidence" value="ECO:0007669"/>
    <property type="project" value="EnsemblFungi"/>
</dbReference>
<evidence type="ECO:0000256" key="5">
    <source>
        <dbReference type="ARBA" id="ARBA00023136"/>
    </source>
</evidence>
<dbReference type="RefSeq" id="XP_003669794.1">
    <property type="nucleotide sequence ID" value="XM_003669746.1"/>
</dbReference>
<feature type="transmembrane region" description="Helical" evidence="6">
    <location>
        <begin position="265"/>
        <end position="286"/>
    </location>
</feature>
<comment type="subcellular location">
    <subcellularLocation>
        <location evidence="1">Membrane</location>
        <topology evidence="1">Multi-pass membrane protein</topology>
    </subcellularLocation>
</comment>
<evidence type="ECO:0000313" key="7">
    <source>
        <dbReference type="EMBL" id="CCD24551.1"/>
    </source>
</evidence>
<feature type="transmembrane region" description="Helical" evidence="6">
    <location>
        <begin position="187"/>
        <end position="211"/>
    </location>
</feature>
<dbReference type="EMBL" id="HE580270">
    <property type="protein sequence ID" value="CCD24551.1"/>
    <property type="molecule type" value="Genomic_DNA"/>
</dbReference>
<dbReference type="OrthoDB" id="3358017at2759"/>
<feature type="transmembrane region" description="Helical" evidence="6">
    <location>
        <begin position="112"/>
        <end position="133"/>
    </location>
</feature>
<proteinExistence type="inferred from homology"/>
<dbReference type="GeneID" id="11495056"/>
<evidence type="ECO:0000313" key="8">
    <source>
        <dbReference type="Proteomes" id="UP000000689"/>
    </source>
</evidence>
<evidence type="ECO:0000256" key="1">
    <source>
        <dbReference type="ARBA" id="ARBA00004141"/>
    </source>
</evidence>
<dbReference type="Proteomes" id="UP000000689">
    <property type="component" value="Chromosome 4"/>
</dbReference>
<keyword evidence="5 6" id="KW-0472">Membrane</keyword>
<evidence type="ECO:0000256" key="2">
    <source>
        <dbReference type="ARBA" id="ARBA00009969"/>
    </source>
</evidence>
<evidence type="ECO:0008006" key="9">
    <source>
        <dbReference type="Google" id="ProtNLM"/>
    </source>
</evidence>
<dbReference type="PANTHER" id="PTHR31465:SF1">
    <property type="entry name" value="PROTEIN RTA1-RELATED"/>
    <property type="match status" value="1"/>
</dbReference>
<comment type="similarity">
    <text evidence="2">Belongs to the lipid-translocating exporter (LTE) (TC 9.A.26.1) family.</text>
</comment>
<accession>G0W9U0</accession>
<dbReference type="PANTHER" id="PTHR31465">
    <property type="entry name" value="PROTEIN RTA1-RELATED"/>
    <property type="match status" value="1"/>
</dbReference>
<feature type="transmembrane region" description="Helical" evidence="6">
    <location>
        <begin position="232"/>
        <end position="253"/>
    </location>
</feature>
<dbReference type="Pfam" id="PF04479">
    <property type="entry name" value="RTA1"/>
    <property type="match status" value="1"/>
</dbReference>
<dbReference type="KEGG" id="ndi:NDAI_0D02370"/>
<reference evidence="7 8" key="1">
    <citation type="journal article" date="2011" name="Proc. Natl. Acad. Sci. U.S.A.">
        <title>Evolutionary erosion of yeast sex chromosomes by mating-type switching accidents.</title>
        <authorList>
            <person name="Gordon J.L."/>
            <person name="Armisen D."/>
            <person name="Proux-Wera E."/>
            <person name="Oheigeartaigh S.S."/>
            <person name="Byrne K.P."/>
            <person name="Wolfe K.H."/>
        </authorList>
    </citation>
    <scope>NUCLEOTIDE SEQUENCE [LARGE SCALE GENOMIC DNA]</scope>
    <source>
        <strain evidence="8">ATCC 10597 / BCRC 20456 / CBS 421 / NBRC 0211 / NRRL Y-12639</strain>
    </source>
</reference>
<feature type="transmembrane region" description="Helical" evidence="6">
    <location>
        <begin position="154"/>
        <end position="175"/>
    </location>
</feature>
<sequence length="338" mass="37713">MVDTTANTNDDSDFQLYRYNPSMGAAILFIILFAISSVAIIIFISERALKAKNKLRSWKKISDNAETALRFYKISKLYGAYIPLIVGCIVELIGYIGRAISGNDKEALGPYIMQSVLLLIAPTLYAATIYMLFGRMAHLLFAESLMIMPARFNTLIFVLGDIASLFMQAAGGGLMASADSAKSGSNLVTAGLFVQIAFFGLFIINEFLFIFRVGKLPNPIQSRCASWKSLNMVLIVNSFLILIRSIVRAIEFIEGFDGFIASHEWYLYVFDSLPMYALTVISIATLKWNNIFRIQEESVNAQIHVGPLLQPVGSTDYVLSNHKSETKGFKESEYEQYN</sequence>
<feature type="transmembrane region" description="Helical" evidence="6">
    <location>
        <begin position="23"/>
        <end position="44"/>
    </location>
</feature>
<name>G0W9U0_NAUDC</name>
<keyword evidence="8" id="KW-1185">Reference proteome</keyword>
<protein>
    <recommendedName>
        <fullName evidence="9">Protein RTA1</fullName>
    </recommendedName>
</protein>
<keyword evidence="4 6" id="KW-1133">Transmembrane helix</keyword>
<dbReference type="AlphaFoldDB" id="G0W9U0"/>
<feature type="transmembrane region" description="Helical" evidence="6">
    <location>
        <begin position="78"/>
        <end position="100"/>
    </location>
</feature>
<dbReference type="InterPro" id="IPR007568">
    <property type="entry name" value="RTA1"/>
</dbReference>
<organism evidence="7 8">
    <name type="scientific">Naumovozyma dairenensis (strain ATCC 10597 / BCRC 20456 / CBS 421 / NBRC 0211 / NRRL Y-12639)</name>
    <name type="common">Saccharomyces dairenensis</name>
    <dbReference type="NCBI Taxonomy" id="1071378"/>
    <lineage>
        <taxon>Eukaryota</taxon>
        <taxon>Fungi</taxon>
        <taxon>Dikarya</taxon>
        <taxon>Ascomycota</taxon>
        <taxon>Saccharomycotina</taxon>
        <taxon>Saccharomycetes</taxon>
        <taxon>Saccharomycetales</taxon>
        <taxon>Saccharomycetaceae</taxon>
        <taxon>Naumovozyma</taxon>
    </lineage>
</organism>
<evidence type="ECO:0000256" key="6">
    <source>
        <dbReference type="SAM" id="Phobius"/>
    </source>
</evidence>